<dbReference type="GO" id="GO:0005737">
    <property type="term" value="C:cytoplasm"/>
    <property type="evidence" value="ECO:0007669"/>
    <property type="project" value="UniProtKB-SubCell"/>
</dbReference>
<evidence type="ECO:0000256" key="2">
    <source>
        <dbReference type="ARBA" id="ARBA00022490"/>
    </source>
</evidence>
<dbReference type="GO" id="GO:0005886">
    <property type="term" value="C:plasma membrane"/>
    <property type="evidence" value="ECO:0007669"/>
    <property type="project" value="UniProtKB-SubCell"/>
</dbReference>
<dbReference type="EMBL" id="CP011797">
    <property type="protein sequence ID" value="ATX76723.1"/>
    <property type="molecule type" value="Genomic_DNA"/>
</dbReference>
<gene>
    <name evidence="4" type="primary">hflD</name>
    <name evidence="5" type="ORF">REIFOR_01578</name>
</gene>
<evidence type="ECO:0000256" key="3">
    <source>
        <dbReference type="ARBA" id="ARBA00023136"/>
    </source>
</evidence>
<keyword evidence="6" id="KW-1185">Reference proteome</keyword>
<name>A0A2K8KPM9_9GAMM</name>
<sequence>MSTNLSHQTMALAGIFQAASLVDQLAKSGELDSDQLTNALKTVLNLAPSSFDDVFNGPASLDHGLTILNTALAKNGRGVGREVLQYAMAIMAVQAKLDKRSDLMNELSKALTRTAEQQRYFDSYSHEAVIGSAARCYQNSISQLNFRIRVTGNPTHLQNPKVAEKVRTLLLYGVRCALLWRQSGGRRWHLMWYRQKLHRAAQAMIDVA</sequence>
<dbReference type="OrthoDB" id="9788031at2"/>
<dbReference type="KEGG" id="rfo:REIFOR_01578"/>
<dbReference type="InterPro" id="IPR007451">
    <property type="entry name" value="HflD"/>
</dbReference>
<keyword evidence="3 4" id="KW-0472">Membrane</keyword>
<dbReference type="AlphaFoldDB" id="A0A2K8KPM9"/>
<evidence type="ECO:0000313" key="5">
    <source>
        <dbReference type="EMBL" id="ATX76723.1"/>
    </source>
</evidence>
<accession>A0A2K8KPM9</accession>
<proteinExistence type="inferred from homology"/>
<dbReference type="PANTHER" id="PTHR38100">
    <property type="entry name" value="HIGH FREQUENCY LYSOGENIZATION PROTEIN HFLD"/>
    <property type="match status" value="1"/>
</dbReference>
<dbReference type="PANTHER" id="PTHR38100:SF1">
    <property type="entry name" value="HIGH FREQUENCY LYSOGENIZATION PROTEIN HFLD"/>
    <property type="match status" value="1"/>
</dbReference>
<protein>
    <recommendedName>
        <fullName evidence="4">High frequency lysogenization protein HflD homolog</fullName>
    </recommendedName>
</protein>
<dbReference type="Pfam" id="PF04356">
    <property type="entry name" value="DUF489"/>
    <property type="match status" value="1"/>
</dbReference>
<comment type="similarity">
    <text evidence="4">Belongs to the HflD family.</text>
</comment>
<dbReference type="Proteomes" id="UP000229757">
    <property type="component" value="Chromosome"/>
</dbReference>
<organism evidence="5 6">
    <name type="scientific">Reinekea forsetii</name>
    <dbReference type="NCBI Taxonomy" id="1336806"/>
    <lineage>
        <taxon>Bacteria</taxon>
        <taxon>Pseudomonadati</taxon>
        <taxon>Pseudomonadota</taxon>
        <taxon>Gammaproteobacteria</taxon>
        <taxon>Oceanospirillales</taxon>
        <taxon>Saccharospirillaceae</taxon>
        <taxon>Reinekea</taxon>
    </lineage>
</organism>
<keyword evidence="2 4" id="KW-0963">Cytoplasm</keyword>
<dbReference type="NCBIfam" id="NF001246">
    <property type="entry name" value="PRK00218.1-2"/>
    <property type="match status" value="1"/>
</dbReference>
<dbReference type="HAMAP" id="MF_00695">
    <property type="entry name" value="HflD_protein"/>
    <property type="match status" value="1"/>
</dbReference>
<comment type="subcellular location">
    <subcellularLocation>
        <location evidence="4">Cytoplasm</location>
    </subcellularLocation>
    <subcellularLocation>
        <location evidence="4">Cell membrane</location>
        <topology evidence="4">Peripheral membrane protein</topology>
        <orientation evidence="4">Cytoplasmic side</orientation>
    </subcellularLocation>
</comment>
<evidence type="ECO:0000313" key="6">
    <source>
        <dbReference type="Proteomes" id="UP000229757"/>
    </source>
</evidence>
<reference evidence="5 6" key="1">
    <citation type="journal article" date="2017" name="Environ. Microbiol.">
        <title>Genomic and physiological analyses of 'Reinekea forsetii' reveal a versatile opportunistic lifestyle during spring algae blooms.</title>
        <authorList>
            <person name="Avci B."/>
            <person name="Hahnke R.L."/>
            <person name="Chafee M."/>
            <person name="Fischer T."/>
            <person name="Gruber-Vodicka H."/>
            <person name="Tegetmeyer H.E."/>
            <person name="Harder J."/>
            <person name="Fuchs B.M."/>
            <person name="Amann R.I."/>
            <person name="Teeling H."/>
        </authorList>
    </citation>
    <scope>NUCLEOTIDE SEQUENCE [LARGE SCALE GENOMIC DNA]</scope>
    <source>
        <strain evidence="5 6">Hel1_31_D35</strain>
    </source>
</reference>
<dbReference type="InterPro" id="IPR035932">
    <property type="entry name" value="HflD-like_sf"/>
</dbReference>
<dbReference type="RefSeq" id="WP_100257040.1">
    <property type="nucleotide sequence ID" value="NZ_CP011797.1"/>
</dbReference>
<keyword evidence="1 4" id="KW-1003">Cell membrane</keyword>
<dbReference type="Gene3D" id="1.10.3890.10">
    <property type="entry name" value="HflD-like"/>
    <property type="match status" value="1"/>
</dbReference>
<dbReference type="SUPFAM" id="SSF101322">
    <property type="entry name" value="YcfC-like"/>
    <property type="match status" value="1"/>
</dbReference>
<evidence type="ECO:0000256" key="1">
    <source>
        <dbReference type="ARBA" id="ARBA00022475"/>
    </source>
</evidence>
<evidence type="ECO:0000256" key="4">
    <source>
        <dbReference type="HAMAP-Rule" id="MF_00695"/>
    </source>
</evidence>